<dbReference type="SMART" id="SM00530">
    <property type="entry name" value="HTH_XRE"/>
    <property type="match status" value="1"/>
</dbReference>
<dbReference type="GO" id="GO:0003677">
    <property type="term" value="F:DNA binding"/>
    <property type="evidence" value="ECO:0007669"/>
    <property type="project" value="UniProtKB-KW"/>
</dbReference>
<organism evidence="2 3">
    <name type="scientific">Pseudomonas amygdali pv. lachrymans</name>
    <name type="common">Pseudomonas syringae pv. lachrymans</name>
    <dbReference type="NCBI Taxonomy" id="53707"/>
    <lineage>
        <taxon>Bacteria</taxon>
        <taxon>Pseudomonadati</taxon>
        <taxon>Pseudomonadota</taxon>
        <taxon>Gammaproteobacteria</taxon>
        <taxon>Pseudomonadales</taxon>
        <taxon>Pseudomonadaceae</taxon>
        <taxon>Pseudomonas</taxon>
        <taxon>Pseudomonas amygdali</taxon>
    </lineage>
</organism>
<protein>
    <submittedName>
        <fullName evidence="2">DNA-binding protein</fullName>
    </submittedName>
</protein>
<evidence type="ECO:0000313" key="3">
    <source>
        <dbReference type="Proteomes" id="UP000271817"/>
    </source>
</evidence>
<sequence>MSIQEGFATALRLIRATKGLTQKDLAGPVTGSHVSQLESGKTSPTVKAAGELAQALGLSPSALLAVAVAADSEATPKDVLLQAIGELETLGLADQIPTASAQAMDTQHPTSIRAAATRAQVQALKSQGLRQVDVAKELGIPKTTVQRHWH</sequence>
<dbReference type="RefSeq" id="WP_046835189.1">
    <property type="nucleotide sequence ID" value="NZ_CP127045.1"/>
</dbReference>
<proteinExistence type="predicted"/>
<dbReference type="InterPro" id="IPR001387">
    <property type="entry name" value="Cro/C1-type_HTH"/>
</dbReference>
<evidence type="ECO:0000313" key="2">
    <source>
        <dbReference type="EMBL" id="RMU21336.1"/>
    </source>
</evidence>
<accession>A0AB37R865</accession>
<feature type="domain" description="HTH cro/C1-type" evidence="1">
    <location>
        <begin position="11"/>
        <end position="63"/>
    </location>
</feature>
<dbReference type="Pfam" id="PF01381">
    <property type="entry name" value="HTH_3"/>
    <property type="match status" value="1"/>
</dbReference>
<reference evidence="2 3" key="1">
    <citation type="submission" date="2018-08" db="EMBL/GenBank/DDBJ databases">
        <title>Recombination of ecologically and evolutionarily significant loci maintains genetic cohesion in the Pseudomonas syringae species complex.</title>
        <authorList>
            <person name="Dillon M."/>
            <person name="Thakur S."/>
            <person name="Almeida R.N.D."/>
            <person name="Weir B.S."/>
            <person name="Guttman D.S."/>
        </authorList>
    </citation>
    <scope>NUCLEOTIDE SEQUENCE [LARGE SCALE GENOMIC DNA]</scope>
    <source>
        <strain evidence="2 3">ICMP 3402</strain>
    </source>
</reference>
<name>A0AB37R865_PSEAV</name>
<dbReference type="AlphaFoldDB" id="A0AB37R865"/>
<dbReference type="Gene3D" id="1.10.260.40">
    <property type="entry name" value="lambda repressor-like DNA-binding domains"/>
    <property type="match status" value="1"/>
</dbReference>
<dbReference type="SUPFAM" id="SSF47413">
    <property type="entry name" value="lambda repressor-like DNA-binding domains"/>
    <property type="match status" value="1"/>
</dbReference>
<comment type="caution">
    <text evidence="2">The sequence shown here is derived from an EMBL/GenBank/DDBJ whole genome shotgun (WGS) entry which is preliminary data.</text>
</comment>
<dbReference type="InterPro" id="IPR010982">
    <property type="entry name" value="Lambda_DNA-bd_dom_sf"/>
</dbReference>
<dbReference type="CDD" id="cd00093">
    <property type="entry name" value="HTH_XRE"/>
    <property type="match status" value="1"/>
</dbReference>
<evidence type="ECO:0000259" key="1">
    <source>
        <dbReference type="PROSITE" id="PS50943"/>
    </source>
</evidence>
<gene>
    <name evidence="2" type="ORF">ALP33_02459</name>
</gene>
<keyword evidence="2" id="KW-0238">DNA-binding</keyword>
<dbReference type="PROSITE" id="PS50943">
    <property type="entry name" value="HTH_CROC1"/>
    <property type="match status" value="1"/>
</dbReference>
<dbReference type="EMBL" id="RBTW01000085">
    <property type="protein sequence ID" value="RMU21336.1"/>
    <property type="molecule type" value="Genomic_DNA"/>
</dbReference>
<dbReference type="Proteomes" id="UP000271817">
    <property type="component" value="Unassembled WGS sequence"/>
</dbReference>